<organism evidence="2">
    <name type="scientific">Branchiostoma belcheri</name>
    <name type="common">Amphioxus</name>
    <dbReference type="NCBI Taxonomy" id="7741"/>
    <lineage>
        <taxon>Eukaryota</taxon>
        <taxon>Metazoa</taxon>
        <taxon>Chordata</taxon>
        <taxon>Cephalochordata</taxon>
        <taxon>Leptocardii</taxon>
        <taxon>Amphioxiformes</taxon>
        <taxon>Branchiostomatidae</taxon>
        <taxon>Branchiostoma</taxon>
    </lineage>
</organism>
<name>M1GR90_BRABE</name>
<accession>M1GR90</accession>
<keyword evidence="1" id="KW-0472">Membrane</keyword>
<protein>
    <submittedName>
        <fullName evidence="2">NADH dehydrogenase subunit 6</fullName>
    </submittedName>
</protein>
<geneLocation type="mitochondrion" evidence="2"/>
<feature type="transmembrane region" description="Helical" evidence="1">
    <location>
        <begin position="65"/>
        <end position="86"/>
    </location>
</feature>
<dbReference type="AlphaFoldDB" id="M1GR90"/>
<evidence type="ECO:0000313" key="2">
    <source>
        <dbReference type="EMBL" id="AGE44187.1"/>
    </source>
</evidence>
<gene>
    <name evidence="2" type="primary">ND6</name>
</gene>
<keyword evidence="2" id="KW-0496">Mitochondrion</keyword>
<reference evidence="2" key="1">
    <citation type="journal article" date="2013" name="Zool. Sci.">
        <title>Genetic diversity and population structure of two lancelets along the coast of China.</title>
        <authorList>
            <person name="Li W."/>
            <person name="Zhong J."/>
            <person name="Wang Y."/>
        </authorList>
    </citation>
    <scope>NUCLEOTIDE SEQUENCE</scope>
    <source>
        <strain evidence="2">BbelM6</strain>
    </source>
</reference>
<dbReference type="EMBL" id="JX458794">
    <property type="protein sequence ID" value="AGE44187.1"/>
    <property type="molecule type" value="Genomic_DNA"/>
</dbReference>
<sequence length="101" mass="11448">STAFSADLMRPPVNLTTTVLPAIVGTSMSLLNLPLSIETTCETKTWLSFSHEPTYLMYALYERRASMFVIAIIVLTVLLFSILVLVSHRQTAMKWFIHFTH</sequence>
<feature type="non-terminal residue" evidence="2">
    <location>
        <position position="1"/>
    </location>
</feature>
<keyword evidence="1" id="KW-1133">Transmembrane helix</keyword>
<evidence type="ECO:0000256" key="1">
    <source>
        <dbReference type="SAM" id="Phobius"/>
    </source>
</evidence>
<proteinExistence type="predicted"/>
<keyword evidence="1" id="KW-0812">Transmembrane</keyword>